<evidence type="ECO:0000256" key="4">
    <source>
        <dbReference type="ARBA" id="ARBA00022448"/>
    </source>
</evidence>
<keyword evidence="8 15" id="KW-0812">Transmembrane</keyword>
<evidence type="ECO:0000256" key="3">
    <source>
        <dbReference type="ARBA" id="ARBA00017053"/>
    </source>
</evidence>
<keyword evidence="5" id="KW-0475">Mercuric resistance</keyword>
<evidence type="ECO:0000256" key="5">
    <source>
        <dbReference type="ARBA" id="ARBA00022466"/>
    </source>
</evidence>
<reference evidence="16 17" key="1">
    <citation type="submission" date="2020-10" db="EMBL/GenBank/DDBJ databases">
        <title>Draft genome of Ramlibacter aquaticus LMG 30558.</title>
        <authorList>
            <person name="Props R."/>
        </authorList>
    </citation>
    <scope>NUCLEOTIDE SEQUENCE [LARGE SCALE GENOMIC DNA]</scope>
    <source>
        <strain evidence="16 17">LMG 30558</strain>
    </source>
</reference>
<sequence>MDESKPTDTRPWSTGASLLAGAAAAVGASACCAGPLVLVLLGIGGGLGSRLVALERYQPYFIAATLAFLGFAFYRLYVRPAHCAPVDACAVQATRKRQKAIFWVVSVFAVGLMASPLYAPLFY</sequence>
<keyword evidence="10" id="KW-0476">Mercury</keyword>
<proteinExistence type="inferred from homology"/>
<evidence type="ECO:0000313" key="17">
    <source>
        <dbReference type="Proteomes" id="UP000715965"/>
    </source>
</evidence>
<accession>A0ABR9SDY2</accession>
<feature type="transmembrane region" description="Helical" evidence="15">
    <location>
        <begin position="100"/>
        <end position="119"/>
    </location>
</feature>
<evidence type="ECO:0000256" key="15">
    <source>
        <dbReference type="SAM" id="Phobius"/>
    </source>
</evidence>
<comment type="similarity">
    <text evidence="2">Belongs to the MerT family.</text>
</comment>
<evidence type="ECO:0000256" key="10">
    <source>
        <dbReference type="ARBA" id="ARBA00022914"/>
    </source>
</evidence>
<comment type="caution">
    <text evidence="16">The sequence shown here is derived from an EMBL/GenBank/DDBJ whole genome shotgun (WGS) entry which is preliminary data.</text>
</comment>
<keyword evidence="7" id="KW-0997">Cell inner membrane</keyword>
<keyword evidence="17" id="KW-1185">Reference proteome</keyword>
<keyword evidence="4" id="KW-0813">Transport</keyword>
<comment type="subcellular location">
    <subcellularLocation>
        <location evidence="1">Cell inner membrane</location>
        <topology evidence="1">Multi-pass membrane protein</topology>
    </subcellularLocation>
</comment>
<evidence type="ECO:0000313" key="16">
    <source>
        <dbReference type="EMBL" id="MBE7940099.1"/>
    </source>
</evidence>
<organism evidence="16 17">
    <name type="scientific">Ramlibacter aquaticus</name>
    <dbReference type="NCBI Taxonomy" id="2780094"/>
    <lineage>
        <taxon>Bacteria</taxon>
        <taxon>Pseudomonadati</taxon>
        <taxon>Pseudomonadota</taxon>
        <taxon>Betaproteobacteria</taxon>
        <taxon>Burkholderiales</taxon>
        <taxon>Comamonadaceae</taxon>
        <taxon>Ramlibacter</taxon>
    </lineage>
</organism>
<name>A0ABR9SDY2_9BURK</name>
<keyword evidence="11 15" id="KW-1133">Transmembrane helix</keyword>
<evidence type="ECO:0000256" key="14">
    <source>
        <dbReference type="ARBA" id="ARBA00045720"/>
    </source>
</evidence>
<evidence type="ECO:0000256" key="13">
    <source>
        <dbReference type="ARBA" id="ARBA00030934"/>
    </source>
</evidence>
<evidence type="ECO:0000256" key="8">
    <source>
        <dbReference type="ARBA" id="ARBA00022692"/>
    </source>
</evidence>
<evidence type="ECO:0000256" key="6">
    <source>
        <dbReference type="ARBA" id="ARBA00022475"/>
    </source>
</evidence>
<evidence type="ECO:0000256" key="7">
    <source>
        <dbReference type="ARBA" id="ARBA00022519"/>
    </source>
</evidence>
<feature type="transmembrane region" description="Helical" evidence="15">
    <location>
        <begin position="57"/>
        <end position="77"/>
    </location>
</feature>
<dbReference type="InterPro" id="IPR003457">
    <property type="entry name" value="Transprt_MerT"/>
</dbReference>
<protein>
    <recommendedName>
        <fullName evidence="3">Mercuric transport protein MerT</fullName>
    </recommendedName>
    <alternativeName>
        <fullName evidence="13">Mercury ion transport protein</fullName>
    </alternativeName>
</protein>
<evidence type="ECO:0000256" key="12">
    <source>
        <dbReference type="ARBA" id="ARBA00023136"/>
    </source>
</evidence>
<keyword evidence="6" id="KW-1003">Cell membrane</keyword>
<gene>
    <name evidence="16" type="ORF">IM725_05885</name>
</gene>
<evidence type="ECO:0000256" key="11">
    <source>
        <dbReference type="ARBA" id="ARBA00022989"/>
    </source>
</evidence>
<dbReference type="Pfam" id="PF02411">
    <property type="entry name" value="MerT"/>
    <property type="match status" value="1"/>
</dbReference>
<keyword evidence="9" id="KW-0479">Metal-binding</keyword>
<keyword evidence="12 15" id="KW-0472">Membrane</keyword>
<dbReference type="PROSITE" id="PS51257">
    <property type="entry name" value="PROKAR_LIPOPROTEIN"/>
    <property type="match status" value="1"/>
</dbReference>
<dbReference type="RefSeq" id="WP_193779643.1">
    <property type="nucleotide sequence ID" value="NZ_JADDOJ010000016.1"/>
</dbReference>
<evidence type="ECO:0000256" key="1">
    <source>
        <dbReference type="ARBA" id="ARBA00004429"/>
    </source>
</evidence>
<evidence type="ECO:0000256" key="2">
    <source>
        <dbReference type="ARBA" id="ARBA00008224"/>
    </source>
</evidence>
<comment type="function">
    <text evidence="14">Involved in mercury resistance. Probably transfers a mercuric ion from the periplasmic Hg(2+)-binding protein MerP to the cytoplasmic mercuric reductase MerA.</text>
</comment>
<dbReference type="EMBL" id="JADDOJ010000016">
    <property type="protein sequence ID" value="MBE7940099.1"/>
    <property type="molecule type" value="Genomic_DNA"/>
</dbReference>
<evidence type="ECO:0000256" key="9">
    <source>
        <dbReference type="ARBA" id="ARBA00022723"/>
    </source>
</evidence>
<dbReference type="Proteomes" id="UP000715965">
    <property type="component" value="Unassembled WGS sequence"/>
</dbReference>